<protein>
    <recommendedName>
        <fullName evidence="3">F-box domain-containing protein</fullName>
    </recommendedName>
</protein>
<sequence length="470" mass="53792">MTYGLLDLPNELLILVVQCLIQDHHDLETLTGLCLVNRRIRSIAYPVASQYLCIEGGLGDRPHTEISPGTRESEFLELFDEKRCDAVRYLTLTGHVQATGVELLARLRNVTHLEISGEWFEAEMDSECIWMVHGLIEALPALEYLHLKDCYRDDEDFDEFQDDLKDDPTEYTGRNAYTPEGIISHSLRHIVCDNVDPAFRKLWLSTPEIEVVEMHMCEFSPSEGYYRELGAHRMLLRDPVFCAKVKRFHVEHRLVNERDPIDDNTELEWLLVGSMARDAENLHSFFEWRSHVLISLEELILEVQFYLEHLPEVLGALPEVCPNLRKFKFEMSSRGYKDFINHGQNSIPHPTADLECLEEIRLPFTGLDYDLVAALPSFFSKAPKLAHIYLNNPQILAGERPSPQALIGCAEGYASVVDTLQSVSWDRQATVEIMKTGSDTKYEIQAFKKPEWEQRRGIGGAGILARLESC</sequence>
<dbReference type="AlphaFoldDB" id="A0AAW0B0F6"/>
<gene>
    <name evidence="1" type="ORF">R3P38DRAFT_3199742</name>
</gene>
<accession>A0AAW0B0F6</accession>
<comment type="caution">
    <text evidence="1">The sequence shown here is derived from an EMBL/GenBank/DDBJ whole genome shotgun (WGS) entry which is preliminary data.</text>
</comment>
<dbReference type="Proteomes" id="UP001362999">
    <property type="component" value="Unassembled WGS sequence"/>
</dbReference>
<dbReference type="InterPro" id="IPR032675">
    <property type="entry name" value="LRR_dom_sf"/>
</dbReference>
<reference evidence="1 2" key="1">
    <citation type="journal article" date="2024" name="J Genomics">
        <title>Draft genome sequencing and assembly of Favolaschia claudopus CIRM-BRFM 2984 isolated from oak limbs.</title>
        <authorList>
            <person name="Navarro D."/>
            <person name="Drula E."/>
            <person name="Chaduli D."/>
            <person name="Cazenave R."/>
            <person name="Ahrendt S."/>
            <person name="Wang J."/>
            <person name="Lipzen A."/>
            <person name="Daum C."/>
            <person name="Barry K."/>
            <person name="Grigoriev I.V."/>
            <person name="Favel A."/>
            <person name="Rosso M.N."/>
            <person name="Martin F."/>
        </authorList>
    </citation>
    <scope>NUCLEOTIDE SEQUENCE [LARGE SCALE GENOMIC DNA]</scope>
    <source>
        <strain evidence="1 2">CIRM-BRFM 2984</strain>
    </source>
</reference>
<proteinExistence type="predicted"/>
<evidence type="ECO:0000313" key="2">
    <source>
        <dbReference type="Proteomes" id="UP001362999"/>
    </source>
</evidence>
<dbReference type="SUPFAM" id="SSF52047">
    <property type="entry name" value="RNI-like"/>
    <property type="match status" value="1"/>
</dbReference>
<organism evidence="1 2">
    <name type="scientific">Favolaschia claudopus</name>
    <dbReference type="NCBI Taxonomy" id="2862362"/>
    <lineage>
        <taxon>Eukaryota</taxon>
        <taxon>Fungi</taxon>
        <taxon>Dikarya</taxon>
        <taxon>Basidiomycota</taxon>
        <taxon>Agaricomycotina</taxon>
        <taxon>Agaricomycetes</taxon>
        <taxon>Agaricomycetidae</taxon>
        <taxon>Agaricales</taxon>
        <taxon>Marasmiineae</taxon>
        <taxon>Mycenaceae</taxon>
        <taxon>Favolaschia</taxon>
    </lineage>
</organism>
<evidence type="ECO:0008006" key="3">
    <source>
        <dbReference type="Google" id="ProtNLM"/>
    </source>
</evidence>
<evidence type="ECO:0000313" key="1">
    <source>
        <dbReference type="EMBL" id="KAK7019324.1"/>
    </source>
</evidence>
<dbReference type="Gene3D" id="3.80.10.10">
    <property type="entry name" value="Ribonuclease Inhibitor"/>
    <property type="match status" value="1"/>
</dbReference>
<name>A0AAW0B0F6_9AGAR</name>
<dbReference type="EMBL" id="JAWWNJ010000044">
    <property type="protein sequence ID" value="KAK7019324.1"/>
    <property type="molecule type" value="Genomic_DNA"/>
</dbReference>
<keyword evidence="2" id="KW-1185">Reference proteome</keyword>